<comment type="caution">
    <text evidence="1">The sequence shown here is derived from an EMBL/GenBank/DDBJ whole genome shotgun (WGS) entry which is preliminary data.</text>
</comment>
<evidence type="ECO:0000313" key="1">
    <source>
        <dbReference type="EMBL" id="KAK9241193.1"/>
    </source>
</evidence>
<gene>
    <name evidence="1" type="ORF">V1525DRAFT_966</name>
</gene>
<dbReference type="Proteomes" id="UP001433508">
    <property type="component" value="Unassembled WGS sequence"/>
</dbReference>
<accession>A0ACC3TB97</accession>
<sequence>MTDQCSEADIRVIESMASLVPQPSKTNPVLRITPNNNALPMSSRGSSVDNDGCSSIAQDAAHFEVNESIGFWPSLRGVLQSFAENYAKELAPEYYPTFKPIPIEPNTEYADELDDVDESSESSDSEDNQLVLSTLGQNDHFQLTASNDWRVVAERYTTATPTTIPEFAWTSGMGPSIEMGTDIYREYTRCKEDIAKFEILRAFEEDLDDFYAKIANQLVAVETANRTQVSERLKDVRDAMQLKSVRLKESARQLRESILDQKKRAKQLETNLYHECSSPFKNSYTLEKNRLDIYYDAVQIMDEYDRLLAAEDITDEFRERLVADKKDAWREFRQWAANDSKSIATRTAKTHSFFFRTPRMSFFTT</sequence>
<dbReference type="EMBL" id="MU971335">
    <property type="protein sequence ID" value="KAK9241193.1"/>
    <property type="molecule type" value="Genomic_DNA"/>
</dbReference>
<protein>
    <submittedName>
        <fullName evidence="1">Uncharacterized protein</fullName>
    </submittedName>
</protein>
<proteinExistence type="predicted"/>
<reference evidence="2" key="1">
    <citation type="journal article" date="2024" name="Front. Bioeng. Biotechnol.">
        <title>Genome-scale model development and genomic sequencing of the oleaginous clade Lipomyces.</title>
        <authorList>
            <person name="Czajka J.J."/>
            <person name="Han Y."/>
            <person name="Kim J."/>
            <person name="Mondo S.J."/>
            <person name="Hofstad B.A."/>
            <person name="Robles A."/>
            <person name="Haridas S."/>
            <person name="Riley R."/>
            <person name="LaButti K."/>
            <person name="Pangilinan J."/>
            <person name="Andreopoulos W."/>
            <person name="Lipzen A."/>
            <person name="Yan J."/>
            <person name="Wang M."/>
            <person name="Ng V."/>
            <person name="Grigoriev I.V."/>
            <person name="Spatafora J.W."/>
            <person name="Magnuson J.K."/>
            <person name="Baker S.E."/>
            <person name="Pomraning K.R."/>
        </authorList>
    </citation>
    <scope>NUCLEOTIDE SEQUENCE [LARGE SCALE GENOMIC DNA]</scope>
    <source>
        <strain evidence="2">CBS 7786</strain>
    </source>
</reference>
<evidence type="ECO:0000313" key="2">
    <source>
        <dbReference type="Proteomes" id="UP001433508"/>
    </source>
</evidence>
<organism evidence="1 2">
    <name type="scientific">Lipomyces kononenkoae</name>
    <name type="common">Yeast</name>
    <dbReference type="NCBI Taxonomy" id="34357"/>
    <lineage>
        <taxon>Eukaryota</taxon>
        <taxon>Fungi</taxon>
        <taxon>Dikarya</taxon>
        <taxon>Ascomycota</taxon>
        <taxon>Saccharomycotina</taxon>
        <taxon>Lipomycetes</taxon>
        <taxon>Lipomycetales</taxon>
        <taxon>Lipomycetaceae</taxon>
        <taxon>Lipomyces</taxon>
    </lineage>
</organism>
<name>A0ACC3TB97_LIPKO</name>
<keyword evidence="2" id="KW-1185">Reference proteome</keyword>